<evidence type="ECO:0008006" key="4">
    <source>
        <dbReference type="Google" id="ProtNLM"/>
    </source>
</evidence>
<accession>A0A1F5WUE5</accession>
<gene>
    <name evidence="2" type="ORF">A2W54_02190</name>
</gene>
<sequence length="210" mass="24061">MQLTRHIRKTIVILAVLILLGAVLPTIAQYYDNFGLSMRQNDFDEIGNFLIYTPLSILIIGLVFFIFTRNYFENKFTAKKLTGVSILLFIIGVVVAYLSNIYNDFGFYYEIAEAIILPLLFFPLLLAFCSLICIFLREEVFRAWFKFARIYISLALIFIFFSALSPGGGSWGVSNNFDAEAATWFFSGLFLFISLILIARKSWKLKNKVS</sequence>
<name>A0A1F5WUE5_9BACT</name>
<dbReference type="EMBL" id="MFHI01000008">
    <property type="protein sequence ID" value="OGF79269.1"/>
    <property type="molecule type" value="Genomic_DNA"/>
</dbReference>
<evidence type="ECO:0000313" key="2">
    <source>
        <dbReference type="EMBL" id="OGF79269.1"/>
    </source>
</evidence>
<feature type="transmembrane region" description="Helical" evidence="1">
    <location>
        <begin position="51"/>
        <end position="72"/>
    </location>
</feature>
<feature type="transmembrane region" description="Helical" evidence="1">
    <location>
        <begin position="181"/>
        <end position="199"/>
    </location>
</feature>
<keyword evidence="1" id="KW-0812">Transmembrane</keyword>
<feature type="transmembrane region" description="Helical" evidence="1">
    <location>
        <begin position="114"/>
        <end position="136"/>
    </location>
</feature>
<keyword evidence="1" id="KW-1133">Transmembrane helix</keyword>
<organism evidence="2 3">
    <name type="scientific">Candidatus Giovannonibacteria bacterium RIFCSPHIGHO2_02_43_13</name>
    <dbReference type="NCBI Taxonomy" id="1798330"/>
    <lineage>
        <taxon>Bacteria</taxon>
        <taxon>Candidatus Giovannoniibacteriota</taxon>
    </lineage>
</organism>
<reference evidence="2 3" key="1">
    <citation type="journal article" date="2016" name="Nat. Commun.">
        <title>Thousands of microbial genomes shed light on interconnected biogeochemical processes in an aquifer system.</title>
        <authorList>
            <person name="Anantharaman K."/>
            <person name="Brown C.T."/>
            <person name="Hug L.A."/>
            <person name="Sharon I."/>
            <person name="Castelle C.J."/>
            <person name="Probst A.J."/>
            <person name="Thomas B.C."/>
            <person name="Singh A."/>
            <person name="Wilkins M.J."/>
            <person name="Karaoz U."/>
            <person name="Brodie E.L."/>
            <person name="Williams K.H."/>
            <person name="Hubbard S.S."/>
            <person name="Banfield J.F."/>
        </authorList>
    </citation>
    <scope>NUCLEOTIDE SEQUENCE [LARGE SCALE GENOMIC DNA]</scope>
</reference>
<dbReference type="Proteomes" id="UP000178425">
    <property type="component" value="Unassembled WGS sequence"/>
</dbReference>
<feature type="transmembrane region" description="Helical" evidence="1">
    <location>
        <begin position="148"/>
        <end position="169"/>
    </location>
</feature>
<evidence type="ECO:0000313" key="3">
    <source>
        <dbReference type="Proteomes" id="UP000178425"/>
    </source>
</evidence>
<proteinExistence type="predicted"/>
<feature type="transmembrane region" description="Helical" evidence="1">
    <location>
        <begin position="84"/>
        <end position="102"/>
    </location>
</feature>
<protein>
    <recommendedName>
        <fullName evidence="4">DUF998 domain-containing protein</fullName>
    </recommendedName>
</protein>
<comment type="caution">
    <text evidence="2">The sequence shown here is derived from an EMBL/GenBank/DDBJ whole genome shotgun (WGS) entry which is preliminary data.</text>
</comment>
<dbReference type="AlphaFoldDB" id="A0A1F5WUE5"/>
<feature type="transmembrane region" description="Helical" evidence="1">
    <location>
        <begin position="12"/>
        <end position="31"/>
    </location>
</feature>
<keyword evidence="1" id="KW-0472">Membrane</keyword>
<evidence type="ECO:0000256" key="1">
    <source>
        <dbReference type="SAM" id="Phobius"/>
    </source>
</evidence>